<evidence type="ECO:0000256" key="1">
    <source>
        <dbReference type="SAM" id="MobiDB-lite"/>
    </source>
</evidence>
<dbReference type="EMBL" id="SJPL01000001">
    <property type="protein sequence ID" value="TWT69464.1"/>
    <property type="molecule type" value="Genomic_DNA"/>
</dbReference>
<dbReference type="Proteomes" id="UP000317238">
    <property type="component" value="Unassembled WGS sequence"/>
</dbReference>
<evidence type="ECO:0000313" key="3">
    <source>
        <dbReference type="Proteomes" id="UP000317238"/>
    </source>
</evidence>
<proteinExistence type="predicted"/>
<comment type="caution">
    <text evidence="2">The sequence shown here is derived from an EMBL/GenBank/DDBJ whole genome shotgun (WGS) entry which is preliminary data.</text>
</comment>
<name>A0A5C5Y2M3_9PLAN</name>
<feature type="compositionally biased region" description="Polar residues" evidence="1">
    <location>
        <begin position="99"/>
        <end position="120"/>
    </location>
</feature>
<feature type="region of interest" description="Disordered" evidence="1">
    <location>
        <begin position="97"/>
        <end position="120"/>
    </location>
</feature>
<protein>
    <submittedName>
        <fullName evidence="2">Uncharacterized protein</fullName>
    </submittedName>
</protein>
<gene>
    <name evidence="2" type="ORF">Pan14r_17510</name>
</gene>
<sequence length="120" mass="13233">MADPKPSESSPQIDELFDELAQLCCQCLQGDQSHMADRSEVFLKSLIQNGYARKDGSIQAEIEARAKDSCRESAMHRGGELSGLTKNLQDRFDRLAKWNSDNPQSNNQAKATNISSATDA</sequence>
<dbReference type="OrthoDB" id="274016at2"/>
<dbReference type="AlphaFoldDB" id="A0A5C5Y2M3"/>
<reference evidence="2 3" key="1">
    <citation type="submission" date="2019-02" db="EMBL/GenBank/DDBJ databases">
        <title>Deep-cultivation of Planctomycetes and their phenomic and genomic characterization uncovers novel biology.</title>
        <authorList>
            <person name="Wiegand S."/>
            <person name="Jogler M."/>
            <person name="Boedeker C."/>
            <person name="Pinto D."/>
            <person name="Vollmers J."/>
            <person name="Rivas-Marin E."/>
            <person name="Kohn T."/>
            <person name="Peeters S.H."/>
            <person name="Heuer A."/>
            <person name="Rast P."/>
            <person name="Oberbeckmann S."/>
            <person name="Bunk B."/>
            <person name="Jeske O."/>
            <person name="Meyerdierks A."/>
            <person name="Storesund J.E."/>
            <person name="Kallscheuer N."/>
            <person name="Luecker S."/>
            <person name="Lage O.M."/>
            <person name="Pohl T."/>
            <person name="Merkel B.J."/>
            <person name="Hornburger P."/>
            <person name="Mueller R.-W."/>
            <person name="Bruemmer F."/>
            <person name="Labrenz M."/>
            <person name="Spormann A.M."/>
            <person name="Op Den Camp H."/>
            <person name="Overmann J."/>
            <person name="Amann R."/>
            <person name="Jetten M.S.M."/>
            <person name="Mascher T."/>
            <person name="Medema M.H."/>
            <person name="Devos D.P."/>
            <person name="Kaster A.-K."/>
            <person name="Ovreas L."/>
            <person name="Rohde M."/>
            <person name="Galperin M.Y."/>
            <person name="Jogler C."/>
        </authorList>
    </citation>
    <scope>NUCLEOTIDE SEQUENCE [LARGE SCALE GENOMIC DNA]</scope>
    <source>
        <strain evidence="2 3">Pan14r</strain>
    </source>
</reference>
<keyword evidence="3" id="KW-1185">Reference proteome</keyword>
<dbReference type="RefSeq" id="WP_146438885.1">
    <property type="nucleotide sequence ID" value="NZ_SJPL01000001.1"/>
</dbReference>
<evidence type="ECO:0000313" key="2">
    <source>
        <dbReference type="EMBL" id="TWT69464.1"/>
    </source>
</evidence>
<accession>A0A5C5Y2M3</accession>
<organism evidence="2 3">
    <name type="scientific">Crateriforma conspicua</name>
    <dbReference type="NCBI Taxonomy" id="2527996"/>
    <lineage>
        <taxon>Bacteria</taxon>
        <taxon>Pseudomonadati</taxon>
        <taxon>Planctomycetota</taxon>
        <taxon>Planctomycetia</taxon>
        <taxon>Planctomycetales</taxon>
        <taxon>Planctomycetaceae</taxon>
        <taxon>Crateriforma</taxon>
    </lineage>
</organism>